<feature type="region of interest" description="Disordered" evidence="6">
    <location>
        <begin position="13"/>
        <end position="64"/>
    </location>
</feature>
<dbReference type="Pfam" id="PF00847">
    <property type="entry name" value="AP2"/>
    <property type="match status" value="1"/>
</dbReference>
<keyword evidence="4" id="KW-0804">Transcription</keyword>
<feature type="region of interest" description="Disordered" evidence="6">
    <location>
        <begin position="180"/>
        <end position="234"/>
    </location>
</feature>
<dbReference type="InterPro" id="IPR001471">
    <property type="entry name" value="AP2/ERF_dom"/>
</dbReference>
<feature type="compositionally biased region" description="Polar residues" evidence="6">
    <location>
        <begin position="34"/>
        <end position="49"/>
    </location>
</feature>
<accession>A0A8J5G7J0</accession>
<evidence type="ECO:0000313" key="8">
    <source>
        <dbReference type="EMBL" id="KAG6501501.1"/>
    </source>
</evidence>
<protein>
    <recommendedName>
        <fullName evidence="7">AP2/ERF domain-containing protein</fullName>
    </recommendedName>
</protein>
<dbReference type="EMBL" id="JACMSC010000011">
    <property type="protein sequence ID" value="KAG6501501.1"/>
    <property type="molecule type" value="Genomic_DNA"/>
</dbReference>
<name>A0A8J5G7J0_ZINOF</name>
<dbReference type="FunFam" id="3.30.730.10:FF:000001">
    <property type="entry name" value="Ethylene-responsive transcription factor 2"/>
    <property type="match status" value="1"/>
</dbReference>
<dbReference type="InterPro" id="IPR044808">
    <property type="entry name" value="ERF_plant"/>
</dbReference>
<dbReference type="PROSITE" id="PS51032">
    <property type="entry name" value="AP2_ERF"/>
    <property type="match status" value="1"/>
</dbReference>
<sequence>MVSALAQVISCSRPPATAELAEPPDHHALGRSGSGSMDTAPAQTTSDEQGNIEERRHYRGVRQRPWGKWAAEIRDPKKAARVWLGTFDTAEAAAIAYDDAALRFKGAKAKLNFPERVQSRTGRGTFAEAPTASVAPPSPGAAQSSPAVTFYPHLVQYAQLLQSRDDVDMSGAVYGGFTSSSSTPYSSMQETIDFSSPVRQSRFESSFSSSSSRPLPYQKEEKDDERQRKRPPGI</sequence>
<keyword evidence="2" id="KW-0805">Transcription regulation</keyword>
<dbReference type="OrthoDB" id="1925932at2759"/>
<feature type="domain" description="AP2/ERF" evidence="7">
    <location>
        <begin position="57"/>
        <end position="114"/>
    </location>
</feature>
<evidence type="ECO:0000256" key="1">
    <source>
        <dbReference type="ARBA" id="ARBA00004123"/>
    </source>
</evidence>
<dbReference type="GO" id="GO:0003700">
    <property type="term" value="F:DNA-binding transcription factor activity"/>
    <property type="evidence" value="ECO:0007669"/>
    <property type="project" value="InterPro"/>
</dbReference>
<dbReference type="Proteomes" id="UP000734854">
    <property type="component" value="Unassembled WGS sequence"/>
</dbReference>
<keyword evidence="5" id="KW-0539">Nucleus</keyword>
<evidence type="ECO:0000256" key="5">
    <source>
        <dbReference type="ARBA" id="ARBA00023242"/>
    </source>
</evidence>
<evidence type="ECO:0000256" key="6">
    <source>
        <dbReference type="SAM" id="MobiDB-lite"/>
    </source>
</evidence>
<dbReference type="GO" id="GO:0009873">
    <property type="term" value="P:ethylene-activated signaling pathway"/>
    <property type="evidence" value="ECO:0007669"/>
    <property type="project" value="InterPro"/>
</dbReference>
<dbReference type="GO" id="GO:0005634">
    <property type="term" value="C:nucleus"/>
    <property type="evidence" value="ECO:0007669"/>
    <property type="project" value="UniProtKB-SubCell"/>
</dbReference>
<dbReference type="CDD" id="cd00018">
    <property type="entry name" value="AP2"/>
    <property type="match status" value="1"/>
</dbReference>
<evidence type="ECO:0000256" key="3">
    <source>
        <dbReference type="ARBA" id="ARBA00023125"/>
    </source>
</evidence>
<dbReference type="AlphaFoldDB" id="A0A8J5G7J0"/>
<evidence type="ECO:0000256" key="4">
    <source>
        <dbReference type="ARBA" id="ARBA00023163"/>
    </source>
</evidence>
<evidence type="ECO:0000313" key="9">
    <source>
        <dbReference type="Proteomes" id="UP000734854"/>
    </source>
</evidence>
<proteinExistence type="predicted"/>
<dbReference type="PANTHER" id="PTHR31190">
    <property type="entry name" value="DNA-BINDING DOMAIN"/>
    <property type="match status" value="1"/>
</dbReference>
<evidence type="ECO:0000256" key="2">
    <source>
        <dbReference type="ARBA" id="ARBA00023015"/>
    </source>
</evidence>
<keyword evidence="9" id="KW-1185">Reference proteome</keyword>
<comment type="subcellular location">
    <subcellularLocation>
        <location evidence="1">Nucleus</location>
    </subcellularLocation>
</comment>
<organism evidence="8 9">
    <name type="scientific">Zingiber officinale</name>
    <name type="common">Ginger</name>
    <name type="synonym">Amomum zingiber</name>
    <dbReference type="NCBI Taxonomy" id="94328"/>
    <lineage>
        <taxon>Eukaryota</taxon>
        <taxon>Viridiplantae</taxon>
        <taxon>Streptophyta</taxon>
        <taxon>Embryophyta</taxon>
        <taxon>Tracheophyta</taxon>
        <taxon>Spermatophyta</taxon>
        <taxon>Magnoliopsida</taxon>
        <taxon>Liliopsida</taxon>
        <taxon>Zingiberales</taxon>
        <taxon>Zingiberaceae</taxon>
        <taxon>Zingiber</taxon>
    </lineage>
</organism>
<dbReference type="GO" id="GO:0003677">
    <property type="term" value="F:DNA binding"/>
    <property type="evidence" value="ECO:0007669"/>
    <property type="project" value="UniProtKB-KW"/>
</dbReference>
<evidence type="ECO:0000259" key="7">
    <source>
        <dbReference type="PROSITE" id="PS51032"/>
    </source>
</evidence>
<comment type="caution">
    <text evidence="8">The sequence shown here is derived from an EMBL/GenBank/DDBJ whole genome shotgun (WGS) entry which is preliminary data.</text>
</comment>
<reference evidence="8 9" key="1">
    <citation type="submission" date="2020-08" db="EMBL/GenBank/DDBJ databases">
        <title>Plant Genome Project.</title>
        <authorList>
            <person name="Zhang R.-G."/>
        </authorList>
    </citation>
    <scope>NUCLEOTIDE SEQUENCE [LARGE SCALE GENOMIC DNA]</scope>
    <source>
        <tissue evidence="8">Rhizome</tissue>
    </source>
</reference>
<dbReference type="SMART" id="SM00380">
    <property type="entry name" value="AP2"/>
    <property type="match status" value="1"/>
</dbReference>
<feature type="compositionally biased region" description="Low complexity" evidence="6">
    <location>
        <begin position="203"/>
        <end position="213"/>
    </location>
</feature>
<keyword evidence="3" id="KW-0238">DNA-binding</keyword>
<feature type="compositionally biased region" description="Basic and acidic residues" evidence="6">
    <location>
        <begin position="218"/>
        <end position="227"/>
    </location>
</feature>
<dbReference type="PANTHER" id="PTHR31190:SF489">
    <property type="entry name" value="ETHYLENE-RESPONSIVE TRANSCRIPTION FACTOR ERF113-RELATED"/>
    <property type="match status" value="1"/>
</dbReference>
<feature type="compositionally biased region" description="Polar residues" evidence="6">
    <location>
        <begin position="188"/>
        <end position="199"/>
    </location>
</feature>
<gene>
    <name evidence="8" type="ORF">ZIOFF_041382</name>
</gene>